<keyword evidence="3" id="KW-0479">Metal-binding</keyword>
<reference evidence="8" key="1">
    <citation type="journal article" date="2019" name="Int. J. Syst. Evol. Microbiol.">
        <title>The Global Catalogue of Microorganisms (GCM) 10K type strain sequencing project: providing services to taxonomists for standard genome sequencing and annotation.</title>
        <authorList>
            <consortium name="The Broad Institute Genomics Platform"/>
            <consortium name="The Broad Institute Genome Sequencing Center for Infectious Disease"/>
            <person name="Wu L."/>
            <person name="Ma J."/>
        </authorList>
    </citation>
    <scope>NUCLEOTIDE SEQUENCE [LARGE SCALE GENOMIC DNA]</scope>
    <source>
        <strain evidence="8">CGMCC 1.15341</strain>
    </source>
</reference>
<dbReference type="InterPro" id="IPR036909">
    <property type="entry name" value="Cyt_c-like_dom_sf"/>
</dbReference>
<dbReference type="EMBL" id="BMIJ01000003">
    <property type="protein sequence ID" value="GGB89736.1"/>
    <property type="molecule type" value="Genomic_DNA"/>
</dbReference>
<feature type="domain" description="Cytochrome c" evidence="6">
    <location>
        <begin position="11"/>
        <end position="85"/>
    </location>
</feature>
<dbReference type="InterPro" id="IPR009056">
    <property type="entry name" value="Cyt_c-like_dom"/>
</dbReference>
<dbReference type="SUPFAM" id="SSF46626">
    <property type="entry name" value="Cytochrome c"/>
    <property type="match status" value="1"/>
</dbReference>
<keyword evidence="5" id="KW-0408">Iron</keyword>
<dbReference type="PANTHER" id="PTHR40942">
    <property type="match status" value="1"/>
</dbReference>
<dbReference type="PRINTS" id="PR00607">
    <property type="entry name" value="CYTCHROMECIE"/>
</dbReference>
<dbReference type="Pfam" id="PF13442">
    <property type="entry name" value="Cytochrome_CBB3"/>
    <property type="match status" value="1"/>
</dbReference>
<evidence type="ECO:0000256" key="1">
    <source>
        <dbReference type="ARBA" id="ARBA00022448"/>
    </source>
</evidence>
<dbReference type="Proteomes" id="UP000629025">
    <property type="component" value="Unassembled WGS sequence"/>
</dbReference>
<evidence type="ECO:0000313" key="8">
    <source>
        <dbReference type="Proteomes" id="UP000629025"/>
    </source>
</evidence>
<evidence type="ECO:0000259" key="6">
    <source>
        <dbReference type="Pfam" id="PF13442"/>
    </source>
</evidence>
<dbReference type="InterPro" id="IPR002323">
    <property type="entry name" value="Cyt_CIE"/>
</dbReference>
<keyword evidence="8" id="KW-1185">Reference proteome</keyword>
<organism evidence="7 8">
    <name type="scientific">Marinobacterium zhoushanense</name>
    <dbReference type="NCBI Taxonomy" id="1679163"/>
    <lineage>
        <taxon>Bacteria</taxon>
        <taxon>Pseudomonadati</taxon>
        <taxon>Pseudomonadota</taxon>
        <taxon>Gammaproteobacteria</taxon>
        <taxon>Oceanospirillales</taxon>
        <taxon>Oceanospirillaceae</taxon>
        <taxon>Marinobacterium</taxon>
    </lineage>
</organism>
<sequence length="90" mass="9199">MLVLPAQASLAQTAEETVVKHCQSCHNAGLGGAPALGDNAAWAPRLDKGVDGMLATVRAGKGAMPPKGTCMSCSDDELRAAIEHMIAGVR</sequence>
<gene>
    <name evidence="7" type="ORF">GCM10011352_14690</name>
</gene>
<comment type="caution">
    <text evidence="7">The sequence shown here is derived from an EMBL/GenBank/DDBJ whole genome shotgun (WGS) entry which is preliminary data.</text>
</comment>
<evidence type="ECO:0000256" key="4">
    <source>
        <dbReference type="ARBA" id="ARBA00022982"/>
    </source>
</evidence>
<protein>
    <recommendedName>
        <fullName evidence="6">Cytochrome c domain-containing protein</fullName>
    </recommendedName>
</protein>
<dbReference type="RefSeq" id="WP_188746879.1">
    <property type="nucleotide sequence ID" value="NZ_BMIJ01000003.1"/>
</dbReference>
<evidence type="ECO:0000256" key="3">
    <source>
        <dbReference type="ARBA" id="ARBA00022723"/>
    </source>
</evidence>
<evidence type="ECO:0000256" key="2">
    <source>
        <dbReference type="ARBA" id="ARBA00022617"/>
    </source>
</evidence>
<keyword evidence="4" id="KW-0249">Electron transport</keyword>
<accession>A0ABQ1K9F7</accession>
<keyword evidence="2" id="KW-0349">Heme</keyword>
<keyword evidence="1" id="KW-0813">Transport</keyword>
<evidence type="ECO:0000313" key="7">
    <source>
        <dbReference type="EMBL" id="GGB89736.1"/>
    </source>
</evidence>
<dbReference type="PANTHER" id="PTHR40942:SF4">
    <property type="entry name" value="CYTOCHROME C5"/>
    <property type="match status" value="1"/>
</dbReference>
<dbReference type="Gene3D" id="1.10.760.10">
    <property type="entry name" value="Cytochrome c-like domain"/>
    <property type="match status" value="1"/>
</dbReference>
<evidence type="ECO:0000256" key="5">
    <source>
        <dbReference type="ARBA" id="ARBA00023004"/>
    </source>
</evidence>
<name>A0ABQ1K9F7_9GAMM</name>
<proteinExistence type="predicted"/>